<proteinExistence type="predicted"/>
<keyword evidence="2" id="KW-1185">Reference proteome</keyword>
<sequence length="135" mass="14616">MKPGRTLKGGGQRATSTLAIRLDTPETATGLLKTFGHVVNLLQTSDAAVRGGTSILWKATSPMCVKLERMDARQVCEILKALHIVAASDTCRNITVKRSVTSAAQVWEKVDAVTLLNAATKITRTFWTTLAHARQ</sequence>
<comment type="caution">
    <text evidence="1">The sequence shown here is derived from an EMBL/GenBank/DDBJ whole genome shotgun (WGS) entry which is preliminary data.</text>
</comment>
<organism evidence="1 2">
    <name type="scientific">Naganishia adeliensis</name>
    <dbReference type="NCBI Taxonomy" id="92952"/>
    <lineage>
        <taxon>Eukaryota</taxon>
        <taxon>Fungi</taxon>
        <taxon>Dikarya</taxon>
        <taxon>Basidiomycota</taxon>
        <taxon>Agaricomycotina</taxon>
        <taxon>Tremellomycetes</taxon>
        <taxon>Filobasidiales</taxon>
        <taxon>Filobasidiaceae</taxon>
        <taxon>Naganishia</taxon>
    </lineage>
</organism>
<dbReference type="EMBL" id="JASBWS010000026">
    <property type="protein sequence ID" value="KAJ9109991.1"/>
    <property type="molecule type" value="Genomic_DNA"/>
</dbReference>
<reference evidence="1" key="1">
    <citation type="submission" date="2023-04" db="EMBL/GenBank/DDBJ databases">
        <title>Draft Genome sequencing of Naganishia species isolated from polar environments using Oxford Nanopore Technology.</title>
        <authorList>
            <person name="Leo P."/>
            <person name="Venkateswaran K."/>
        </authorList>
    </citation>
    <scope>NUCLEOTIDE SEQUENCE</scope>
    <source>
        <strain evidence="1">MNA-CCFEE 5262</strain>
    </source>
</reference>
<evidence type="ECO:0000313" key="2">
    <source>
        <dbReference type="Proteomes" id="UP001230649"/>
    </source>
</evidence>
<dbReference type="Proteomes" id="UP001230649">
    <property type="component" value="Unassembled WGS sequence"/>
</dbReference>
<evidence type="ECO:0000313" key="1">
    <source>
        <dbReference type="EMBL" id="KAJ9109991.1"/>
    </source>
</evidence>
<gene>
    <name evidence="1" type="ORF">QFC20_003065</name>
</gene>
<protein>
    <submittedName>
        <fullName evidence="1">Uncharacterized protein</fullName>
    </submittedName>
</protein>
<name>A0ACC2WGN5_9TREE</name>
<accession>A0ACC2WGN5</accession>